<dbReference type="Gene3D" id="3.40.50.2300">
    <property type="match status" value="1"/>
</dbReference>
<dbReference type="SUPFAM" id="SSF52172">
    <property type="entry name" value="CheY-like"/>
    <property type="match status" value="1"/>
</dbReference>
<evidence type="ECO:0000256" key="5">
    <source>
        <dbReference type="ARBA" id="ARBA00023242"/>
    </source>
</evidence>
<comment type="caution">
    <text evidence="9">The sequence shown here is derived from an EMBL/GenBank/DDBJ whole genome shotgun (WGS) entry which is preliminary data.</text>
</comment>
<comment type="caution">
    <text evidence="6">Lacks conserved residue(s) required for the propagation of feature annotation.</text>
</comment>
<dbReference type="OrthoDB" id="21225at2759"/>
<evidence type="ECO:0000256" key="1">
    <source>
        <dbReference type="ARBA" id="ARBA00004123"/>
    </source>
</evidence>
<evidence type="ECO:0000259" key="8">
    <source>
        <dbReference type="PROSITE" id="PS50110"/>
    </source>
</evidence>
<dbReference type="SUPFAM" id="SSF46689">
    <property type="entry name" value="Homeodomain-like"/>
    <property type="match status" value="1"/>
</dbReference>
<gene>
    <name evidence="9" type="ORF">NE237_003173</name>
</gene>
<evidence type="ECO:0000313" key="9">
    <source>
        <dbReference type="EMBL" id="KAJ4970074.1"/>
    </source>
</evidence>
<dbReference type="InterPro" id="IPR011006">
    <property type="entry name" value="CheY-like_superfamily"/>
</dbReference>
<organism evidence="9 10">
    <name type="scientific">Protea cynaroides</name>
    <dbReference type="NCBI Taxonomy" id="273540"/>
    <lineage>
        <taxon>Eukaryota</taxon>
        <taxon>Viridiplantae</taxon>
        <taxon>Streptophyta</taxon>
        <taxon>Embryophyta</taxon>
        <taxon>Tracheophyta</taxon>
        <taxon>Spermatophyta</taxon>
        <taxon>Magnoliopsida</taxon>
        <taxon>Proteales</taxon>
        <taxon>Proteaceae</taxon>
        <taxon>Protea</taxon>
    </lineage>
</organism>
<keyword evidence="2" id="KW-0902">Two-component regulatory system</keyword>
<evidence type="ECO:0000256" key="4">
    <source>
        <dbReference type="ARBA" id="ARBA00023163"/>
    </source>
</evidence>
<dbReference type="InterPro" id="IPR006447">
    <property type="entry name" value="Myb_dom_plants"/>
</dbReference>
<keyword evidence="3" id="KW-0805">Transcription regulation</keyword>
<feature type="region of interest" description="Disordered" evidence="7">
    <location>
        <begin position="371"/>
        <end position="408"/>
    </location>
</feature>
<evidence type="ECO:0000256" key="6">
    <source>
        <dbReference type="PROSITE-ProRule" id="PRU00169"/>
    </source>
</evidence>
<name>A0A9Q0KGX8_9MAGN</name>
<dbReference type="GO" id="GO:0003677">
    <property type="term" value="F:DNA binding"/>
    <property type="evidence" value="ECO:0007669"/>
    <property type="project" value="InterPro"/>
</dbReference>
<dbReference type="SMART" id="SM00448">
    <property type="entry name" value="REC"/>
    <property type="match status" value="1"/>
</dbReference>
<reference evidence="9" key="1">
    <citation type="journal article" date="2023" name="Plant J.">
        <title>The genome of the king protea, Protea cynaroides.</title>
        <authorList>
            <person name="Chang J."/>
            <person name="Duong T.A."/>
            <person name="Schoeman C."/>
            <person name="Ma X."/>
            <person name="Roodt D."/>
            <person name="Barker N."/>
            <person name="Li Z."/>
            <person name="Van de Peer Y."/>
            <person name="Mizrachi E."/>
        </authorList>
    </citation>
    <scope>NUCLEOTIDE SEQUENCE</scope>
    <source>
        <tissue evidence="9">Young leaves</tissue>
    </source>
</reference>
<evidence type="ECO:0000256" key="7">
    <source>
        <dbReference type="SAM" id="MobiDB-lite"/>
    </source>
</evidence>
<keyword evidence="4" id="KW-0804">Transcription</keyword>
<comment type="subcellular location">
    <subcellularLocation>
        <location evidence="1">Nucleus</location>
    </subcellularLocation>
</comment>
<evidence type="ECO:0000256" key="3">
    <source>
        <dbReference type="ARBA" id="ARBA00023015"/>
    </source>
</evidence>
<keyword evidence="10" id="KW-1185">Reference proteome</keyword>
<dbReference type="InterPro" id="IPR001789">
    <property type="entry name" value="Sig_transdc_resp-reg_receiver"/>
</dbReference>
<dbReference type="GO" id="GO:0009736">
    <property type="term" value="P:cytokinin-activated signaling pathway"/>
    <property type="evidence" value="ECO:0007669"/>
    <property type="project" value="InterPro"/>
</dbReference>
<dbReference type="EMBL" id="JAMYWD010000005">
    <property type="protein sequence ID" value="KAJ4970074.1"/>
    <property type="molecule type" value="Genomic_DNA"/>
</dbReference>
<dbReference type="CDD" id="cd17584">
    <property type="entry name" value="REC_typeB_ARR-like"/>
    <property type="match status" value="1"/>
</dbReference>
<sequence>MEQRVPVEQLSNIKDLSLGLQVLVVDNDSTCLRIAEVMLTTCKYEVVAVKKALDAVAVLRERQGGIDLILTEVHMPEMNGFQLLDSIIAEFKLPVVMISSDSSKQIAWRCLQQGASFFFLKPLTISFVSKIWQFVFLKKRARGKKMESVQGSLWPGKELQKDIEFTAPVNKEIFRFQKKRIVWTSELHKKFEQIVNEIGIDDATPKRVLEMMNITGLEKKHISSHLQKYRLYLKSRKKKLENDNDEPSLGSLDEDELVSNFSPEQPPQVSNTQGRVEYMTYQPSNASCPVPQLGLPNSTPASSSGTLKQPLPDFVSYFNQQNNINCSSFQMKPHNVNIGPSLCGDDAIASVNCMGPLDMIHQQPTMTLTTQAPVSSSGSASANQFPTMSSNIIQQPPSVQPPGHLQNDNGVEDEADDIFNWMNGSIADDFDFMLQ</sequence>
<feature type="compositionally biased region" description="Polar residues" evidence="7">
    <location>
        <begin position="371"/>
        <end position="397"/>
    </location>
</feature>
<evidence type="ECO:0000256" key="2">
    <source>
        <dbReference type="ARBA" id="ARBA00023012"/>
    </source>
</evidence>
<dbReference type="NCBIfam" id="TIGR01557">
    <property type="entry name" value="myb_SHAQKYF"/>
    <property type="match status" value="1"/>
</dbReference>
<proteinExistence type="predicted"/>
<dbReference type="InterPro" id="IPR045279">
    <property type="entry name" value="ARR-like"/>
</dbReference>
<dbReference type="InterPro" id="IPR009057">
    <property type="entry name" value="Homeodomain-like_sf"/>
</dbReference>
<feature type="region of interest" description="Disordered" evidence="7">
    <location>
        <begin position="240"/>
        <end position="271"/>
    </location>
</feature>
<evidence type="ECO:0000313" key="10">
    <source>
        <dbReference type="Proteomes" id="UP001141806"/>
    </source>
</evidence>
<dbReference type="PROSITE" id="PS50110">
    <property type="entry name" value="RESPONSE_REGULATORY"/>
    <property type="match status" value="1"/>
</dbReference>
<dbReference type="Proteomes" id="UP001141806">
    <property type="component" value="Unassembled WGS sequence"/>
</dbReference>
<dbReference type="GO" id="GO:0005634">
    <property type="term" value="C:nucleus"/>
    <property type="evidence" value="ECO:0007669"/>
    <property type="project" value="UniProtKB-SubCell"/>
</dbReference>
<dbReference type="Pfam" id="PF00072">
    <property type="entry name" value="Response_reg"/>
    <property type="match status" value="1"/>
</dbReference>
<dbReference type="Pfam" id="PF00249">
    <property type="entry name" value="Myb_DNA-binding"/>
    <property type="match status" value="1"/>
</dbReference>
<feature type="compositionally biased region" description="Polar residues" evidence="7">
    <location>
        <begin position="259"/>
        <end position="271"/>
    </location>
</feature>
<dbReference type="AlphaFoldDB" id="A0A9Q0KGX8"/>
<protein>
    <recommendedName>
        <fullName evidence="8">Response regulatory domain-containing protein</fullName>
    </recommendedName>
</protein>
<dbReference type="GO" id="GO:0000160">
    <property type="term" value="P:phosphorelay signal transduction system"/>
    <property type="evidence" value="ECO:0007669"/>
    <property type="project" value="UniProtKB-KW"/>
</dbReference>
<dbReference type="FunFam" id="1.10.10.60:FF:000007">
    <property type="entry name" value="Two-component response regulator"/>
    <property type="match status" value="1"/>
</dbReference>
<dbReference type="Gene3D" id="1.10.10.60">
    <property type="entry name" value="Homeodomain-like"/>
    <property type="match status" value="1"/>
</dbReference>
<dbReference type="PANTHER" id="PTHR43874:SF19">
    <property type="entry name" value="RESPONSE REGULATOR 23-RELATED"/>
    <property type="match status" value="1"/>
</dbReference>
<keyword evidence="5" id="KW-0539">Nucleus</keyword>
<dbReference type="PANTHER" id="PTHR43874">
    <property type="entry name" value="TWO-COMPONENT RESPONSE REGULATOR"/>
    <property type="match status" value="1"/>
</dbReference>
<dbReference type="InterPro" id="IPR001005">
    <property type="entry name" value="SANT/Myb"/>
</dbReference>
<accession>A0A9Q0KGX8</accession>
<feature type="domain" description="Response regulatory" evidence="8">
    <location>
        <begin position="21"/>
        <end position="136"/>
    </location>
</feature>